<dbReference type="Gene3D" id="2.60.40.1260">
    <property type="entry name" value="Lamin Tail domain"/>
    <property type="match status" value="1"/>
</dbReference>
<dbReference type="Pfam" id="PF00932">
    <property type="entry name" value="LTD"/>
    <property type="match status" value="1"/>
</dbReference>
<dbReference type="InterPro" id="IPR036415">
    <property type="entry name" value="Lamin_tail_dom_sf"/>
</dbReference>
<evidence type="ECO:0000259" key="1">
    <source>
        <dbReference type="PROSITE" id="PS51841"/>
    </source>
</evidence>
<name>A0A644SPN4_9ZZZZ</name>
<organism evidence="2">
    <name type="scientific">bioreactor metagenome</name>
    <dbReference type="NCBI Taxonomy" id="1076179"/>
    <lineage>
        <taxon>unclassified sequences</taxon>
        <taxon>metagenomes</taxon>
        <taxon>ecological metagenomes</taxon>
    </lineage>
</organism>
<gene>
    <name evidence="2" type="ORF">SDC9_02079</name>
</gene>
<reference evidence="2" key="1">
    <citation type="submission" date="2019-08" db="EMBL/GenBank/DDBJ databases">
        <authorList>
            <person name="Kucharzyk K."/>
            <person name="Murdoch R.W."/>
            <person name="Higgins S."/>
            <person name="Loffler F."/>
        </authorList>
    </citation>
    <scope>NUCLEOTIDE SEQUENCE</scope>
</reference>
<proteinExistence type="predicted"/>
<dbReference type="SUPFAM" id="SSF74853">
    <property type="entry name" value="Lamin A/C globular tail domain"/>
    <property type="match status" value="1"/>
</dbReference>
<dbReference type="PANTHER" id="PTHR32305:SF15">
    <property type="entry name" value="PROTEIN RHSA-RELATED"/>
    <property type="match status" value="1"/>
</dbReference>
<comment type="caution">
    <text evidence="2">The sequence shown here is derived from an EMBL/GenBank/DDBJ whole genome shotgun (WGS) entry which is preliminary data.</text>
</comment>
<dbReference type="Gene3D" id="2.180.10.10">
    <property type="entry name" value="RHS repeat-associated core"/>
    <property type="match status" value="1"/>
</dbReference>
<dbReference type="InterPro" id="IPR001322">
    <property type="entry name" value="Lamin_tail_dom"/>
</dbReference>
<accession>A0A644SPN4</accession>
<dbReference type="PANTHER" id="PTHR32305">
    <property type="match status" value="1"/>
</dbReference>
<sequence>MKRKLLLSLLGFFIIILSNAQVKISEIYFDSNFDEGIGSNDHHYGEFIELYNRSNQSIDMSNWILTDNVGGMSLPQGTIIEPQGFIVITYGATTGTYANIFSSLFPEAQGHQSKTIYQRNIEFNNKGDYIILKDNTGKVIDQLYYSKSDLCKGLGANTTGYCYKTTIDNQFGGSYTTAINKDYTYSIQRQNFDNNSLLVAAKATPFSLIVTDNYSGTGGTGSSGSGGSNTTAPTFTDDNYIYSRTYLTPVTSENPSAQQIQAIQYFDGLGRPKQSIAIKATPKGNDLVTPIVYDGFGREVDSYLPVSMASTNGAIQSLDPSGVINYYSSPRNTTTKDFDLTDIKPFSHKELELSPLDRINKQYQVGNDWSAHPINFGYDTNEIGEVKKYVASSTTAGDMIVSSVYFSSTYGANQLFKNTITDEDGNVSIEFKNGNGKTILIRKILSVTESADTYYVYNEYDNLAYVIPPLAAVKEALQATDLDQLCYQYRYDFWNRLIGKKLPGKGWEYMVYDKQDRLVAAQDANMRDSNQWLFNKYDMYGRVAYTGITKGSNRTEEQIKVDATVGNYVERKTSIEFTQNGLGIYYGNPSNITSYPTTITTLLSVNYYDEYPTGTTYLPTTIESQTVITATAQSTPSNSNAKISTKGLPLASFVKNIEDNGWTKTYTYYDLKARPIGTHSDNYLGGYTRTATKLTFSGKPEYTITYHKKADRSDMVTIKETFEYDNQERLVKHWHQVNTTGNNELLAENIYNEIGQLQAKKVGGNNSAPLQTVDYGYNIRGWMTQINNPANLGDDLFGYKIKYNQVDGLQTPNSNYQNDKVLPKYNGNIAEIDWVTGTDYNPIQKRFGYVYDGLNRLVAGYYQPENNDSGKEYFERLQYDVNGNITELKRSGNIIVGYSTANLIDNLGYTYTGNQLTKVVDTSGKSDGYPSLVTHNTILYDANGNMTKHLDKNISSISYNFLNLPNQITQTTNTSYVYRADGLKLKKLYGDKKTEYLDGFQYENDVLQFVPTTEGYYDFNLKDYIYNFTDHLGNVRLSYRAADGGGFEILEENNYYPFGLKFVNEDLGTKATPSYNYKYNSKELQETGMYDYGARFYMPDIGRWGVVDPLAEKMPSWSPYNMSFNNPLRFIDPTGLAPEQIDPTQFNKTADNKNKLAMREFVNTKEGYEFFAKYAKAGDEIGGVKFTKDGEYHKQGVDIKVTTDVVTGRASGEASHSIENGRLSFTMSIGNGKSFIANGIETIGHESFIHILPQTKDFLDNGKFDFSSGFNKQAINFLKLNIKNFKTDKNEYGWIDHFSEKSSHTARDRYISPILNQYFKSINKNVSQKNINSSIDSFIIGVELGDKANDYIKARNGK</sequence>
<dbReference type="InterPro" id="IPR050708">
    <property type="entry name" value="T6SS_VgrG/RHS"/>
</dbReference>
<dbReference type="InterPro" id="IPR045619">
    <property type="entry name" value="DUF6443"/>
</dbReference>
<dbReference type="NCBIfam" id="TIGR03696">
    <property type="entry name" value="Rhs_assc_core"/>
    <property type="match status" value="1"/>
</dbReference>
<dbReference type="PROSITE" id="PS51841">
    <property type="entry name" value="LTD"/>
    <property type="match status" value="1"/>
</dbReference>
<dbReference type="Pfam" id="PF20041">
    <property type="entry name" value="DUF6443"/>
    <property type="match status" value="1"/>
</dbReference>
<protein>
    <recommendedName>
        <fullName evidence="1">LTD domain-containing protein</fullName>
    </recommendedName>
</protein>
<evidence type="ECO:0000313" key="2">
    <source>
        <dbReference type="EMBL" id="MPL56593.1"/>
    </source>
</evidence>
<dbReference type="EMBL" id="VSSQ01000003">
    <property type="protein sequence ID" value="MPL56593.1"/>
    <property type="molecule type" value="Genomic_DNA"/>
</dbReference>
<dbReference type="InterPro" id="IPR022385">
    <property type="entry name" value="Rhs_assc_core"/>
</dbReference>
<feature type="domain" description="LTD" evidence="1">
    <location>
        <begin position="18"/>
        <end position="149"/>
    </location>
</feature>